<accession>A0ABW4PMX2</accession>
<sequence>MVGARFFEERGRGAAPGSAGRSRMAAPVAALLVAALAVAGCGAGDGSGSKAAEHGAAAPGSVEREAGSVREDAAADGEAGREGAGAGAEEASAGDLPDPAATHIIRTASLTVAAKDVPGALVEARAAVEAAGGYVADESTDRDSEGRDRSRVTLRVPPQEYDGLLERLSGLGRLVERKVSAQDVTDQVVDVESRLATRKASVERVRKLMDEATALSDVVSLEAELSDRQADLEALQARLKSLRERTGTATVTLSLHEPDAEPVEGGEVPSFGDALADGWNAFLTVLRWIAVALGAVLPFAAAGLLAAVLWRRVRSRLPRRAAGAGGAAVPVPAPPAAAPAAGSPAGPGDGGPDGGSGGSGKE</sequence>
<comment type="caution">
    <text evidence="5">The sequence shown here is derived from an EMBL/GenBank/DDBJ whole genome shotgun (WGS) entry which is preliminary data.</text>
</comment>
<dbReference type="EMBL" id="JBHUFU010000013">
    <property type="protein sequence ID" value="MFD1832092.1"/>
    <property type="molecule type" value="Genomic_DNA"/>
</dbReference>
<evidence type="ECO:0000256" key="2">
    <source>
        <dbReference type="SAM" id="MobiDB-lite"/>
    </source>
</evidence>
<evidence type="ECO:0000313" key="5">
    <source>
        <dbReference type="EMBL" id="MFD1832092.1"/>
    </source>
</evidence>
<organism evidence="5 6">
    <name type="scientific">Streptomyces desertarenae</name>
    <dbReference type="NCBI Taxonomy" id="2666184"/>
    <lineage>
        <taxon>Bacteria</taxon>
        <taxon>Bacillati</taxon>
        <taxon>Actinomycetota</taxon>
        <taxon>Actinomycetes</taxon>
        <taxon>Kitasatosporales</taxon>
        <taxon>Streptomycetaceae</taxon>
        <taxon>Streptomyces</taxon>
    </lineage>
</organism>
<dbReference type="Pfam" id="PF14257">
    <property type="entry name" value="DUF4349"/>
    <property type="match status" value="1"/>
</dbReference>
<feature type="region of interest" description="Disordered" evidence="2">
    <location>
        <begin position="1"/>
        <end position="20"/>
    </location>
</feature>
<feature type="compositionally biased region" description="Gly residues" evidence="2">
    <location>
        <begin position="345"/>
        <end position="362"/>
    </location>
</feature>
<evidence type="ECO:0000256" key="3">
    <source>
        <dbReference type="SAM" id="Phobius"/>
    </source>
</evidence>
<feature type="compositionally biased region" description="Basic and acidic residues" evidence="2">
    <location>
        <begin position="62"/>
        <end position="81"/>
    </location>
</feature>
<keyword evidence="3" id="KW-0472">Membrane</keyword>
<proteinExistence type="predicted"/>
<dbReference type="RefSeq" id="WP_380902665.1">
    <property type="nucleotide sequence ID" value="NZ_JBHUFU010000013.1"/>
</dbReference>
<feature type="compositionally biased region" description="Basic and acidic residues" evidence="2">
    <location>
        <begin position="1"/>
        <end position="12"/>
    </location>
</feature>
<feature type="transmembrane region" description="Helical" evidence="3">
    <location>
        <begin position="288"/>
        <end position="310"/>
    </location>
</feature>
<keyword evidence="3" id="KW-0812">Transmembrane</keyword>
<feature type="domain" description="DUF4349" evidence="4">
    <location>
        <begin position="103"/>
        <end position="311"/>
    </location>
</feature>
<keyword evidence="6" id="KW-1185">Reference proteome</keyword>
<dbReference type="Proteomes" id="UP001597365">
    <property type="component" value="Unassembled WGS sequence"/>
</dbReference>
<gene>
    <name evidence="5" type="ORF">ACFSJS_20940</name>
</gene>
<feature type="region of interest" description="Disordered" evidence="2">
    <location>
        <begin position="323"/>
        <end position="362"/>
    </location>
</feature>
<keyword evidence="1" id="KW-0175">Coiled coil</keyword>
<evidence type="ECO:0000313" key="6">
    <source>
        <dbReference type="Proteomes" id="UP001597365"/>
    </source>
</evidence>
<protein>
    <submittedName>
        <fullName evidence="5">DUF4349 domain-containing protein</fullName>
    </submittedName>
</protein>
<evidence type="ECO:0000259" key="4">
    <source>
        <dbReference type="Pfam" id="PF14257"/>
    </source>
</evidence>
<reference evidence="6" key="1">
    <citation type="journal article" date="2019" name="Int. J. Syst. Evol. Microbiol.">
        <title>The Global Catalogue of Microorganisms (GCM) 10K type strain sequencing project: providing services to taxonomists for standard genome sequencing and annotation.</title>
        <authorList>
            <consortium name="The Broad Institute Genomics Platform"/>
            <consortium name="The Broad Institute Genome Sequencing Center for Infectious Disease"/>
            <person name="Wu L."/>
            <person name="Ma J."/>
        </authorList>
    </citation>
    <scope>NUCLEOTIDE SEQUENCE [LARGE SCALE GENOMIC DNA]</scope>
    <source>
        <strain evidence="6">CGMCC 4.7455</strain>
    </source>
</reference>
<dbReference type="InterPro" id="IPR025645">
    <property type="entry name" value="DUF4349"/>
</dbReference>
<feature type="coiled-coil region" evidence="1">
    <location>
        <begin position="218"/>
        <end position="245"/>
    </location>
</feature>
<name>A0ABW4PMX2_9ACTN</name>
<feature type="region of interest" description="Disordered" evidence="2">
    <location>
        <begin position="47"/>
        <end position="98"/>
    </location>
</feature>
<keyword evidence="3" id="KW-1133">Transmembrane helix</keyword>
<evidence type="ECO:0000256" key="1">
    <source>
        <dbReference type="SAM" id="Coils"/>
    </source>
</evidence>